<dbReference type="AlphaFoldDB" id="A0A6A5WVT5"/>
<dbReference type="Gene3D" id="3.40.395.10">
    <property type="entry name" value="Adenoviral Proteinase, Chain A"/>
    <property type="match status" value="1"/>
</dbReference>
<keyword evidence="3" id="KW-0378">Hydrolase</keyword>
<protein>
    <recommendedName>
        <fullName evidence="5">Ubiquitin-like protease family profile domain-containing protein</fullName>
    </recommendedName>
</protein>
<keyword evidence="2" id="KW-0645">Protease</keyword>
<feature type="domain" description="Ubiquitin-like protease family profile" evidence="5">
    <location>
        <begin position="136"/>
        <end position="315"/>
    </location>
</feature>
<gene>
    <name evidence="6" type="ORF">P154DRAFT_562442</name>
</gene>
<evidence type="ECO:0000259" key="5">
    <source>
        <dbReference type="PROSITE" id="PS50600"/>
    </source>
</evidence>
<comment type="similarity">
    <text evidence="1">Belongs to the peptidase C48 family.</text>
</comment>
<dbReference type="InterPro" id="IPR038765">
    <property type="entry name" value="Papain-like_cys_pep_sf"/>
</dbReference>
<dbReference type="PROSITE" id="PS50600">
    <property type="entry name" value="ULP_PROTEASE"/>
    <property type="match status" value="1"/>
</dbReference>
<dbReference type="EMBL" id="ML977581">
    <property type="protein sequence ID" value="KAF2001726.1"/>
    <property type="molecule type" value="Genomic_DNA"/>
</dbReference>
<dbReference type="GO" id="GO:0019783">
    <property type="term" value="F:ubiquitin-like protein peptidase activity"/>
    <property type="evidence" value="ECO:0007669"/>
    <property type="project" value="UniProtKB-ARBA"/>
</dbReference>
<feature type="region of interest" description="Disordered" evidence="4">
    <location>
        <begin position="1"/>
        <end position="26"/>
    </location>
</feature>
<dbReference type="OrthoDB" id="3687719at2759"/>
<evidence type="ECO:0000313" key="7">
    <source>
        <dbReference type="Proteomes" id="UP000799779"/>
    </source>
</evidence>
<evidence type="ECO:0000256" key="1">
    <source>
        <dbReference type="ARBA" id="ARBA00005234"/>
    </source>
</evidence>
<dbReference type="SUPFAM" id="SSF54001">
    <property type="entry name" value="Cysteine proteinases"/>
    <property type="match status" value="1"/>
</dbReference>
<dbReference type="GO" id="GO:0006508">
    <property type="term" value="P:proteolysis"/>
    <property type="evidence" value="ECO:0007669"/>
    <property type="project" value="UniProtKB-KW"/>
</dbReference>
<dbReference type="Pfam" id="PF02902">
    <property type="entry name" value="Peptidase_C48"/>
    <property type="match status" value="1"/>
</dbReference>
<organism evidence="6 7">
    <name type="scientific">Amniculicola lignicola CBS 123094</name>
    <dbReference type="NCBI Taxonomy" id="1392246"/>
    <lineage>
        <taxon>Eukaryota</taxon>
        <taxon>Fungi</taxon>
        <taxon>Dikarya</taxon>
        <taxon>Ascomycota</taxon>
        <taxon>Pezizomycotina</taxon>
        <taxon>Dothideomycetes</taxon>
        <taxon>Pleosporomycetidae</taxon>
        <taxon>Pleosporales</taxon>
        <taxon>Amniculicolaceae</taxon>
        <taxon>Amniculicola</taxon>
    </lineage>
</organism>
<accession>A0A6A5WVT5</accession>
<dbReference type="InterPro" id="IPR003653">
    <property type="entry name" value="Peptidase_C48_C"/>
</dbReference>
<dbReference type="GO" id="GO:0008234">
    <property type="term" value="F:cysteine-type peptidase activity"/>
    <property type="evidence" value="ECO:0007669"/>
    <property type="project" value="InterPro"/>
</dbReference>
<reference evidence="6" key="1">
    <citation type="journal article" date="2020" name="Stud. Mycol.">
        <title>101 Dothideomycetes genomes: a test case for predicting lifestyles and emergence of pathogens.</title>
        <authorList>
            <person name="Haridas S."/>
            <person name="Albert R."/>
            <person name="Binder M."/>
            <person name="Bloem J."/>
            <person name="Labutti K."/>
            <person name="Salamov A."/>
            <person name="Andreopoulos B."/>
            <person name="Baker S."/>
            <person name="Barry K."/>
            <person name="Bills G."/>
            <person name="Bluhm B."/>
            <person name="Cannon C."/>
            <person name="Castanera R."/>
            <person name="Culley D."/>
            <person name="Daum C."/>
            <person name="Ezra D."/>
            <person name="Gonzalez J."/>
            <person name="Henrissat B."/>
            <person name="Kuo A."/>
            <person name="Liang C."/>
            <person name="Lipzen A."/>
            <person name="Lutzoni F."/>
            <person name="Magnuson J."/>
            <person name="Mondo S."/>
            <person name="Nolan M."/>
            <person name="Ohm R."/>
            <person name="Pangilinan J."/>
            <person name="Park H.-J."/>
            <person name="Ramirez L."/>
            <person name="Alfaro M."/>
            <person name="Sun H."/>
            <person name="Tritt A."/>
            <person name="Yoshinaga Y."/>
            <person name="Zwiers L.-H."/>
            <person name="Turgeon B."/>
            <person name="Goodwin S."/>
            <person name="Spatafora J."/>
            <person name="Crous P."/>
            <person name="Grigoriev I."/>
        </authorList>
    </citation>
    <scope>NUCLEOTIDE SEQUENCE</scope>
    <source>
        <strain evidence="6">CBS 123094</strain>
    </source>
</reference>
<proteinExistence type="inferred from homology"/>
<evidence type="ECO:0000256" key="4">
    <source>
        <dbReference type="SAM" id="MobiDB-lite"/>
    </source>
</evidence>
<keyword evidence="7" id="KW-1185">Reference proteome</keyword>
<dbReference type="Proteomes" id="UP000799779">
    <property type="component" value="Unassembled WGS sequence"/>
</dbReference>
<sequence length="485" mass="55403">MPSTHLLKNNPELKENHLSSASGQSRTNRVLRYVSRAITVHATRGGVAGLPPTQPTRPSLRDRRYTIDVHNAALARPEDFPVQHLVRALNQPDKSCMEVDLPIQNMNYLKFPHPLRHRELYRVCKGESTFLELETSLLTWEDLVLITDTGQHSWMQDSSLNVALELLGLDFDCKEHGIVFANSFSGQVLWRVGNYGDVDGNDYAYHGDEKSLFRGKDFIFIPINDGYHNEHGDIGGTHWSLLVVNMITKTAHYIDSFLREQSREMEIGFTVTVGLSRIIGEHIGFEVEWFAPQQFEHNLFNGDCGACAPSVYYMSFVLVDQIRRLQDNGFGEGLRMVAQLPEGMGEDFRYWNFNSLHVRRRMQKRILEEKAFQTNTLAQQLTAKHDQEVLQDTGVEALDPPLDNLDCLHEFDNIDDHIDQAGESGEIIETEATKQTGVDEVENYADIFMEILEEEDKEKYHVGFQDDGFEDNVDVKDIIVGEDER</sequence>
<evidence type="ECO:0000313" key="6">
    <source>
        <dbReference type="EMBL" id="KAF2001726.1"/>
    </source>
</evidence>
<evidence type="ECO:0000256" key="3">
    <source>
        <dbReference type="ARBA" id="ARBA00022801"/>
    </source>
</evidence>
<name>A0A6A5WVT5_9PLEO</name>
<evidence type="ECO:0000256" key="2">
    <source>
        <dbReference type="ARBA" id="ARBA00022670"/>
    </source>
</evidence>